<dbReference type="InterPro" id="IPR036380">
    <property type="entry name" value="Isochorismatase-like_sf"/>
</dbReference>
<dbReference type="InterPro" id="IPR000868">
    <property type="entry name" value="Isochorismatase-like_dom"/>
</dbReference>
<dbReference type="EMBL" id="AP019514">
    <property type="protein sequence ID" value="BBI59287.1"/>
    <property type="molecule type" value="Genomic_DNA"/>
</dbReference>
<feature type="domain" description="Isochorismatase-like" evidence="1">
    <location>
        <begin position="8"/>
        <end position="156"/>
    </location>
</feature>
<dbReference type="GO" id="GO:0016787">
    <property type="term" value="F:hydrolase activity"/>
    <property type="evidence" value="ECO:0007669"/>
    <property type="project" value="UniProtKB-KW"/>
</dbReference>
<reference evidence="2 3" key="1">
    <citation type="journal article" date="2019" name="Microbiol. Resour. Announc.">
        <title>Complete Genome Sequence of Halomonas sulfidaeris Strain Esulfide1 Isolated from a Metal Sulfide Rock at a Depth of 2,200 Meters, Obtained Using Nanopore Sequencing.</title>
        <authorList>
            <person name="Saito M."/>
            <person name="Nishigata A."/>
            <person name="Galipon J."/>
            <person name="Arakawa K."/>
        </authorList>
    </citation>
    <scope>NUCLEOTIDE SEQUENCE [LARGE SCALE GENOMIC DNA]</scope>
    <source>
        <strain evidence="2 3">ATCC BAA-803</strain>
    </source>
</reference>
<accession>A0A455U128</accession>
<dbReference type="Gene3D" id="3.40.50.850">
    <property type="entry name" value="Isochorismatase-like"/>
    <property type="match status" value="1"/>
</dbReference>
<dbReference type="PANTHER" id="PTHR14119:SF3">
    <property type="entry name" value="ISOCHORISMATASE DOMAIN-CONTAINING PROTEIN 2"/>
    <property type="match status" value="1"/>
</dbReference>
<dbReference type="SUPFAM" id="SSF52499">
    <property type="entry name" value="Isochorismatase-like hydrolases"/>
    <property type="match status" value="1"/>
</dbReference>
<organism evidence="2 3">
    <name type="scientific">Vreelandella sulfidaeris</name>
    <dbReference type="NCBI Taxonomy" id="115553"/>
    <lineage>
        <taxon>Bacteria</taxon>
        <taxon>Pseudomonadati</taxon>
        <taxon>Pseudomonadota</taxon>
        <taxon>Gammaproteobacteria</taxon>
        <taxon>Oceanospirillales</taxon>
        <taxon>Halomonadaceae</taxon>
        <taxon>Vreelandella</taxon>
    </lineage>
</organism>
<protein>
    <submittedName>
        <fullName evidence="2">Hydrolase</fullName>
    </submittedName>
</protein>
<dbReference type="AlphaFoldDB" id="A0A455U128"/>
<name>A0A455U128_9GAMM</name>
<dbReference type="KEGG" id="hsr:HSBAA_05930"/>
<keyword evidence="2" id="KW-0378">Hydrolase</keyword>
<gene>
    <name evidence="2" type="ORF">HSBAA_05930</name>
</gene>
<evidence type="ECO:0000259" key="1">
    <source>
        <dbReference type="Pfam" id="PF00857"/>
    </source>
</evidence>
<dbReference type="PANTHER" id="PTHR14119">
    <property type="entry name" value="HYDROLASE"/>
    <property type="match status" value="1"/>
</dbReference>
<proteinExistence type="predicted"/>
<dbReference type="Pfam" id="PF00857">
    <property type="entry name" value="Isochorismatase"/>
    <property type="match status" value="1"/>
</dbReference>
<dbReference type="Proteomes" id="UP000320231">
    <property type="component" value="Chromosome"/>
</dbReference>
<evidence type="ECO:0000313" key="2">
    <source>
        <dbReference type="EMBL" id="BBI59287.1"/>
    </source>
</evidence>
<sequence length="197" mass="21784">MLLQREKSLLLMVDFQAGLLPVVDGGQEAVNEAAWLGEMACLLDVPVWLTEQSPEKLGGSSASLLACLNNYRLWQKQHFGAMAEAEFREALNATGKTQIVLCGTEAHICVLQTGLGLLEAGYELYWLSDASASRRAQEASLARERACASGAVAVTADMVAYEWLHRCDTALFKEAHQRLLKPRSSRLVRFFLGRRSR</sequence>
<evidence type="ECO:0000313" key="3">
    <source>
        <dbReference type="Proteomes" id="UP000320231"/>
    </source>
</evidence>
<dbReference type="InterPro" id="IPR050993">
    <property type="entry name" value="Isochorismatase_domain"/>
</dbReference>